<dbReference type="PANTHER" id="PTHR12526">
    <property type="entry name" value="GLYCOSYLTRANSFERASE"/>
    <property type="match status" value="1"/>
</dbReference>
<dbReference type="Pfam" id="PF13579">
    <property type="entry name" value="Glyco_trans_4_4"/>
    <property type="match status" value="1"/>
</dbReference>
<dbReference type="Pfam" id="PF13692">
    <property type="entry name" value="Glyco_trans_1_4"/>
    <property type="match status" value="1"/>
</dbReference>
<keyword evidence="3" id="KW-1185">Reference proteome</keyword>
<reference evidence="2" key="1">
    <citation type="journal article" date="2022" name="Toxins">
        <title>Genomic Analysis of Sphingopyxis sp. USTB-05 for Biodegrading Cyanobacterial Hepatotoxins.</title>
        <authorList>
            <person name="Liu C."/>
            <person name="Xu Q."/>
            <person name="Zhao Z."/>
            <person name="Zhang H."/>
            <person name="Liu X."/>
            <person name="Yin C."/>
            <person name="Liu Y."/>
            <person name="Yan H."/>
        </authorList>
    </citation>
    <scope>NUCLEOTIDE SEQUENCE</scope>
    <source>
        <strain evidence="2">NBD5</strain>
    </source>
</reference>
<proteinExistence type="predicted"/>
<evidence type="ECO:0000313" key="3">
    <source>
        <dbReference type="Proteomes" id="UP001056937"/>
    </source>
</evidence>
<dbReference type="PANTHER" id="PTHR12526:SF636">
    <property type="entry name" value="BLL3647 PROTEIN"/>
    <property type="match status" value="1"/>
</dbReference>
<gene>
    <name evidence="2" type="ORF">LHA26_16125</name>
</gene>
<dbReference type="InterPro" id="IPR028098">
    <property type="entry name" value="Glyco_trans_4-like_N"/>
</dbReference>
<dbReference type="EMBL" id="CP084930">
    <property type="protein sequence ID" value="USI72775.1"/>
    <property type="molecule type" value="Genomic_DNA"/>
</dbReference>
<evidence type="ECO:0000313" key="2">
    <source>
        <dbReference type="EMBL" id="USI72775.1"/>
    </source>
</evidence>
<dbReference type="Proteomes" id="UP001056937">
    <property type="component" value="Chromosome 1"/>
</dbReference>
<feature type="domain" description="Glycosyltransferase subfamily 4-like N-terminal" evidence="1">
    <location>
        <begin position="30"/>
        <end position="179"/>
    </location>
</feature>
<evidence type="ECO:0000259" key="1">
    <source>
        <dbReference type="Pfam" id="PF13579"/>
    </source>
</evidence>
<dbReference type="Gene3D" id="3.40.50.2000">
    <property type="entry name" value="Glycogen Phosphorylase B"/>
    <property type="match status" value="2"/>
</dbReference>
<dbReference type="SUPFAM" id="SSF53756">
    <property type="entry name" value="UDP-Glycosyltransferase/glycogen phosphorylase"/>
    <property type="match status" value="1"/>
</dbReference>
<sequence length="385" mass="40965">MHDRLHHGSAYVSGPSGLRIGVALQDFALGGTERIALRLARHWAQRGAAVTLFAGAAQGPLEPLLDPRLDLVEPAVAIPRGPGSMPRLAAAAARYFARFPVDLCFVPGNYHWPIAAALGRLPAEVRPRIAVQVSAPLSKPQRGPVRQIGYEWRMRHLLRRADAVITLCASAQAEAMRILRHATCVTIPLPALDEERPAPAPVPEGAPPLLLAIGRLVPEKGFDLLLDAFAALRARHGARLVILGEGPARPALEAQIARLGIGADVSLPGYTGDTRAWLDRARLLVLPSRFEGYGAVVVEALAAGRPVVATRATPAAEELLRDPLAGRAVPIEDCAALAAGIEALLAAPPPPPAHLAALVDRFQIDDAGTRYERLFHALLRARVAA</sequence>
<dbReference type="RefSeq" id="WP_252166584.1">
    <property type="nucleotide sequence ID" value="NZ_CP084930.1"/>
</dbReference>
<organism evidence="2 3">
    <name type="scientific">Sphingomonas morindae</name>
    <dbReference type="NCBI Taxonomy" id="1541170"/>
    <lineage>
        <taxon>Bacteria</taxon>
        <taxon>Pseudomonadati</taxon>
        <taxon>Pseudomonadota</taxon>
        <taxon>Alphaproteobacteria</taxon>
        <taxon>Sphingomonadales</taxon>
        <taxon>Sphingomonadaceae</taxon>
        <taxon>Sphingomonas</taxon>
    </lineage>
</organism>
<accession>A0ABY4X787</accession>
<protein>
    <submittedName>
        <fullName evidence="2">Glycosyltransferase</fullName>
    </submittedName>
</protein>
<dbReference type="CDD" id="cd03811">
    <property type="entry name" value="GT4_GT28_WabH-like"/>
    <property type="match status" value="1"/>
</dbReference>
<name>A0ABY4X787_9SPHN</name>